<dbReference type="SUPFAM" id="SSF63712">
    <property type="entry name" value="Nicotinic receptor ligand binding domain-like"/>
    <property type="match status" value="1"/>
</dbReference>
<protein>
    <recommendedName>
        <fullName evidence="1">Neurotransmitter-gated ion-channel ligand-binding domain-containing protein</fullName>
    </recommendedName>
</protein>
<reference evidence="2" key="1">
    <citation type="submission" date="2023-10" db="EMBL/GenBank/DDBJ databases">
        <title>Genome assembly of Pristionchus species.</title>
        <authorList>
            <person name="Yoshida K."/>
            <person name="Sommer R.J."/>
        </authorList>
    </citation>
    <scope>NUCLEOTIDE SEQUENCE</scope>
    <source>
        <strain evidence="2">RS5133</strain>
    </source>
</reference>
<dbReference type="Gene3D" id="2.70.170.10">
    <property type="entry name" value="Neurotransmitter-gated ion-channel ligand-binding domain"/>
    <property type="match status" value="1"/>
</dbReference>
<comment type="caution">
    <text evidence="2">The sequence shown here is derived from an EMBL/GenBank/DDBJ whole genome shotgun (WGS) entry which is preliminary data.</text>
</comment>
<dbReference type="AlphaFoldDB" id="A0AAV5UT38"/>
<keyword evidence="3" id="KW-1185">Reference proteome</keyword>
<evidence type="ECO:0000259" key="1">
    <source>
        <dbReference type="Pfam" id="PF02931"/>
    </source>
</evidence>
<feature type="non-terminal residue" evidence="2">
    <location>
        <position position="1"/>
    </location>
</feature>
<name>A0AAV5UT38_9BILA</name>
<dbReference type="InterPro" id="IPR006202">
    <property type="entry name" value="Neur_chan_lig-bd"/>
</dbReference>
<sequence>DFTPYGKTMKKLQDKLLKNYDNTISPYSTKFSNQTWNAGGSLANVTMMRSRLLNVKERERQFSTATGVLLEWFGPRLEWNPDQFLDINHLYVRNSRVWMPEFAPCE</sequence>
<dbReference type="Pfam" id="PF02931">
    <property type="entry name" value="Neur_chan_LBD"/>
    <property type="match status" value="1"/>
</dbReference>
<evidence type="ECO:0000313" key="2">
    <source>
        <dbReference type="EMBL" id="GMT10370.1"/>
    </source>
</evidence>
<dbReference type="Proteomes" id="UP001432322">
    <property type="component" value="Unassembled WGS sequence"/>
</dbReference>
<organism evidence="2 3">
    <name type="scientific">Pristionchus fissidentatus</name>
    <dbReference type="NCBI Taxonomy" id="1538716"/>
    <lineage>
        <taxon>Eukaryota</taxon>
        <taxon>Metazoa</taxon>
        <taxon>Ecdysozoa</taxon>
        <taxon>Nematoda</taxon>
        <taxon>Chromadorea</taxon>
        <taxon>Rhabditida</taxon>
        <taxon>Rhabditina</taxon>
        <taxon>Diplogasteromorpha</taxon>
        <taxon>Diplogasteroidea</taxon>
        <taxon>Neodiplogasteridae</taxon>
        <taxon>Pristionchus</taxon>
    </lineage>
</organism>
<evidence type="ECO:0000313" key="3">
    <source>
        <dbReference type="Proteomes" id="UP001432322"/>
    </source>
</evidence>
<feature type="non-terminal residue" evidence="2">
    <location>
        <position position="106"/>
    </location>
</feature>
<feature type="domain" description="Neurotransmitter-gated ion-channel ligand-binding" evidence="1">
    <location>
        <begin position="10"/>
        <end position="102"/>
    </location>
</feature>
<proteinExistence type="predicted"/>
<dbReference type="GO" id="GO:0016020">
    <property type="term" value="C:membrane"/>
    <property type="evidence" value="ECO:0007669"/>
    <property type="project" value="InterPro"/>
</dbReference>
<accession>A0AAV5UT38</accession>
<gene>
    <name evidence="2" type="ORF">PFISCL1PPCAC_1667</name>
</gene>
<dbReference type="EMBL" id="BTSY01000001">
    <property type="protein sequence ID" value="GMT10370.1"/>
    <property type="molecule type" value="Genomic_DNA"/>
</dbReference>
<dbReference type="InterPro" id="IPR036734">
    <property type="entry name" value="Neur_chan_lig-bd_sf"/>
</dbReference>
<dbReference type="GO" id="GO:0005230">
    <property type="term" value="F:extracellular ligand-gated monoatomic ion channel activity"/>
    <property type="evidence" value="ECO:0007669"/>
    <property type="project" value="InterPro"/>
</dbReference>